<sequence>MRSTAIVTSLGLVASWGFASLPLVSAQQKCFPLEANTLCGSDFIGYPVQMPSSQFDTALQAMAANSQALARSLQTDSGCTAAGNKTLAAVDTLRYQISMWCAGAVIDAIEVAKCQPTATAQRSKDPTILCSEQCNLAVSTMSNLLNNPDVCPPPTNANLTKSRSDRISLFSNYCSTVGKKDQSKCIIGVATEAKSCGFTTSSVAREQCQALTKDDCCNQLMGRKVADDGNNSILAPALGTATAIVVLVAVFITCCVCRRKRNRRNKNSASNRDTWPYNTQKPWENKEAGIYNNMNRPGDMHSKAPSPDFRDSWTPRGNFETQIDIKPPHSTYQSDNISMSPITTSTYTSQPSPVYHQEPLQPVSASQNVQVDLPLLQLTLHLAGPGTLRL</sequence>
<keyword evidence="1" id="KW-0812">Transmembrane</keyword>
<dbReference type="VEuPathDB" id="FungiDB:SPPG_08330"/>
<dbReference type="EMBL" id="KQ257470">
    <property type="protein sequence ID" value="KNC96175.1"/>
    <property type="molecule type" value="Genomic_DNA"/>
</dbReference>
<keyword evidence="1" id="KW-0472">Membrane</keyword>
<reference evidence="3 4" key="1">
    <citation type="submission" date="2009-08" db="EMBL/GenBank/DDBJ databases">
        <title>The Genome Sequence of Spizellomyces punctatus strain DAOM BR117.</title>
        <authorList>
            <consortium name="The Broad Institute Genome Sequencing Platform"/>
            <person name="Russ C."/>
            <person name="Cuomo C."/>
            <person name="Shea T."/>
            <person name="Young S.K."/>
            <person name="Zeng Q."/>
            <person name="Koehrsen M."/>
            <person name="Haas B."/>
            <person name="Borodovsky M."/>
            <person name="Guigo R."/>
            <person name="Alvarado L."/>
            <person name="Berlin A."/>
            <person name="Bochicchio J."/>
            <person name="Borenstein D."/>
            <person name="Chapman S."/>
            <person name="Chen Z."/>
            <person name="Engels R."/>
            <person name="Freedman E."/>
            <person name="Gellesch M."/>
            <person name="Goldberg J."/>
            <person name="Griggs A."/>
            <person name="Gujja S."/>
            <person name="Heiman D."/>
            <person name="Hepburn T."/>
            <person name="Howarth C."/>
            <person name="Jen D."/>
            <person name="Larson L."/>
            <person name="Lewis B."/>
            <person name="Mehta T."/>
            <person name="Park D."/>
            <person name="Pearson M."/>
            <person name="Roberts A."/>
            <person name="Saif S."/>
            <person name="Shenoy N."/>
            <person name="Sisk P."/>
            <person name="Stolte C."/>
            <person name="Sykes S."/>
            <person name="Thomson T."/>
            <person name="Walk T."/>
            <person name="White J."/>
            <person name="Yandava C."/>
            <person name="Burger G."/>
            <person name="Gray M.W."/>
            <person name="Holland P.W.H."/>
            <person name="King N."/>
            <person name="Lang F.B.F."/>
            <person name="Roger A.J."/>
            <person name="Ruiz-Trillo I."/>
            <person name="Lander E."/>
            <person name="Nusbaum C."/>
        </authorList>
    </citation>
    <scope>NUCLEOTIDE SEQUENCE [LARGE SCALE GENOMIC DNA]</scope>
    <source>
        <strain evidence="3 4">DAOM BR117</strain>
    </source>
</reference>
<evidence type="ECO:0000256" key="1">
    <source>
        <dbReference type="SAM" id="Phobius"/>
    </source>
</evidence>
<keyword evidence="1" id="KW-1133">Transmembrane helix</keyword>
<evidence type="ECO:0000313" key="3">
    <source>
        <dbReference type="EMBL" id="KNC96175.1"/>
    </source>
</evidence>
<feature type="signal peptide" evidence="2">
    <location>
        <begin position="1"/>
        <end position="26"/>
    </location>
</feature>
<dbReference type="OrthoDB" id="5340910at2759"/>
<accession>A0A0L0H3X3</accession>
<evidence type="ECO:0000256" key="2">
    <source>
        <dbReference type="SAM" id="SignalP"/>
    </source>
</evidence>
<keyword evidence="4" id="KW-1185">Reference proteome</keyword>
<dbReference type="AlphaFoldDB" id="A0A0L0H3X3"/>
<evidence type="ECO:0000313" key="4">
    <source>
        <dbReference type="Proteomes" id="UP000053201"/>
    </source>
</evidence>
<proteinExistence type="predicted"/>
<feature type="chain" id="PRO_5005539648" description="Extracellular membrane protein CFEM domain-containing protein" evidence="2">
    <location>
        <begin position="27"/>
        <end position="390"/>
    </location>
</feature>
<feature type="transmembrane region" description="Helical" evidence="1">
    <location>
        <begin position="233"/>
        <end position="257"/>
    </location>
</feature>
<dbReference type="Proteomes" id="UP000053201">
    <property type="component" value="Unassembled WGS sequence"/>
</dbReference>
<evidence type="ECO:0008006" key="5">
    <source>
        <dbReference type="Google" id="ProtNLM"/>
    </source>
</evidence>
<dbReference type="GeneID" id="27691499"/>
<dbReference type="STRING" id="645134.A0A0L0H3X3"/>
<name>A0A0L0H3X3_SPIPD</name>
<dbReference type="OMA" id="EANTCKE"/>
<dbReference type="RefSeq" id="XP_016604215.1">
    <property type="nucleotide sequence ID" value="XM_016756487.1"/>
</dbReference>
<keyword evidence="2" id="KW-0732">Signal</keyword>
<dbReference type="InParanoid" id="A0A0L0H3X3"/>
<protein>
    <recommendedName>
        <fullName evidence="5">Extracellular membrane protein CFEM domain-containing protein</fullName>
    </recommendedName>
</protein>
<gene>
    <name evidence="3" type="ORF">SPPG_08330</name>
</gene>
<organism evidence="3 4">
    <name type="scientific">Spizellomyces punctatus (strain DAOM BR117)</name>
    <dbReference type="NCBI Taxonomy" id="645134"/>
    <lineage>
        <taxon>Eukaryota</taxon>
        <taxon>Fungi</taxon>
        <taxon>Fungi incertae sedis</taxon>
        <taxon>Chytridiomycota</taxon>
        <taxon>Chytridiomycota incertae sedis</taxon>
        <taxon>Chytridiomycetes</taxon>
        <taxon>Spizellomycetales</taxon>
        <taxon>Spizellomycetaceae</taxon>
        <taxon>Spizellomyces</taxon>
    </lineage>
</organism>